<dbReference type="Proteomes" id="UP001054821">
    <property type="component" value="Chromosome 3"/>
</dbReference>
<sequence length="162" mass="18320">MTLALRLFGGLGLTFCSGLVLEIFLGSLEQIQRGAQARSWGEAKQKIQFQQATFAQAGCGTQEDGLARRQLENPRILGWNNVKFRLKLPPSPSPAPATSGPAITWIRYFQPADRINRDSIRGQFSVWYDSTLHLQSVFSHKIFLCNQMKSKYQYLMPQVEVI</sequence>
<dbReference type="AlphaFoldDB" id="A0AAD4WB72"/>
<organism evidence="1 2">
    <name type="scientific">Prunus dulcis</name>
    <name type="common">Almond</name>
    <name type="synonym">Amygdalus dulcis</name>
    <dbReference type="NCBI Taxonomy" id="3755"/>
    <lineage>
        <taxon>Eukaryota</taxon>
        <taxon>Viridiplantae</taxon>
        <taxon>Streptophyta</taxon>
        <taxon>Embryophyta</taxon>
        <taxon>Tracheophyta</taxon>
        <taxon>Spermatophyta</taxon>
        <taxon>Magnoliopsida</taxon>
        <taxon>eudicotyledons</taxon>
        <taxon>Gunneridae</taxon>
        <taxon>Pentapetalae</taxon>
        <taxon>rosids</taxon>
        <taxon>fabids</taxon>
        <taxon>Rosales</taxon>
        <taxon>Rosaceae</taxon>
        <taxon>Amygdaloideae</taxon>
        <taxon>Amygdaleae</taxon>
        <taxon>Prunus</taxon>
    </lineage>
</organism>
<dbReference type="EMBL" id="JAJFAZ020000003">
    <property type="protein sequence ID" value="KAI5339808.1"/>
    <property type="molecule type" value="Genomic_DNA"/>
</dbReference>
<protein>
    <submittedName>
        <fullName evidence="1">Uncharacterized protein</fullName>
    </submittedName>
</protein>
<evidence type="ECO:0000313" key="2">
    <source>
        <dbReference type="Proteomes" id="UP001054821"/>
    </source>
</evidence>
<accession>A0AAD4WB72</accession>
<gene>
    <name evidence="1" type="ORF">L3X38_019080</name>
</gene>
<keyword evidence="2" id="KW-1185">Reference proteome</keyword>
<comment type="caution">
    <text evidence="1">The sequence shown here is derived from an EMBL/GenBank/DDBJ whole genome shotgun (WGS) entry which is preliminary data.</text>
</comment>
<name>A0AAD4WB72_PRUDU</name>
<evidence type="ECO:0000313" key="1">
    <source>
        <dbReference type="EMBL" id="KAI5339808.1"/>
    </source>
</evidence>
<reference evidence="1 2" key="1">
    <citation type="journal article" date="2022" name="G3 (Bethesda)">
        <title>Whole-genome sequence and methylome profiling of the almond [Prunus dulcis (Mill.) D.A. Webb] cultivar 'Nonpareil'.</title>
        <authorList>
            <person name="D'Amico-Willman K.M."/>
            <person name="Ouma W.Z."/>
            <person name="Meulia T."/>
            <person name="Sideli G.M."/>
            <person name="Gradziel T.M."/>
            <person name="Fresnedo-Ramirez J."/>
        </authorList>
    </citation>
    <scope>NUCLEOTIDE SEQUENCE [LARGE SCALE GENOMIC DNA]</scope>
    <source>
        <strain evidence="1">Clone GOH B32 T37-40</strain>
    </source>
</reference>
<proteinExistence type="predicted"/>